<evidence type="ECO:0000256" key="1">
    <source>
        <dbReference type="SAM" id="MobiDB-lite"/>
    </source>
</evidence>
<evidence type="ECO:0000313" key="3">
    <source>
        <dbReference type="Proteomes" id="UP001230504"/>
    </source>
</evidence>
<evidence type="ECO:0000313" key="2">
    <source>
        <dbReference type="EMBL" id="KAK1596423.1"/>
    </source>
</evidence>
<feature type="region of interest" description="Disordered" evidence="1">
    <location>
        <begin position="1"/>
        <end position="83"/>
    </location>
</feature>
<reference evidence="2" key="1">
    <citation type="submission" date="2021-06" db="EMBL/GenBank/DDBJ databases">
        <title>Comparative genomics, transcriptomics and evolutionary studies reveal genomic signatures of adaptation to plant cell wall in hemibiotrophic fungi.</title>
        <authorList>
            <consortium name="DOE Joint Genome Institute"/>
            <person name="Baroncelli R."/>
            <person name="Diaz J.F."/>
            <person name="Benocci T."/>
            <person name="Peng M."/>
            <person name="Battaglia E."/>
            <person name="Haridas S."/>
            <person name="Andreopoulos W."/>
            <person name="Labutti K."/>
            <person name="Pangilinan J."/>
            <person name="Floch G.L."/>
            <person name="Makela M.R."/>
            <person name="Henrissat B."/>
            <person name="Grigoriev I.V."/>
            <person name="Crouch J.A."/>
            <person name="De Vries R.P."/>
            <person name="Sukno S.A."/>
            <person name="Thon M.R."/>
        </authorList>
    </citation>
    <scope>NUCLEOTIDE SEQUENCE</scope>
    <source>
        <strain evidence="2">CBS 125086</strain>
    </source>
</reference>
<feature type="compositionally biased region" description="Low complexity" evidence="1">
    <location>
        <begin position="52"/>
        <end position="65"/>
    </location>
</feature>
<dbReference type="AlphaFoldDB" id="A0AAD8Q5T1"/>
<proteinExistence type="predicted"/>
<feature type="region of interest" description="Disordered" evidence="1">
    <location>
        <begin position="184"/>
        <end position="209"/>
    </location>
</feature>
<gene>
    <name evidence="2" type="ORF">LY79DRAFT_667434</name>
</gene>
<protein>
    <submittedName>
        <fullName evidence="2">Uncharacterized protein</fullName>
    </submittedName>
</protein>
<accession>A0AAD8Q5T1</accession>
<keyword evidence="3" id="KW-1185">Reference proteome</keyword>
<feature type="region of interest" description="Disordered" evidence="1">
    <location>
        <begin position="265"/>
        <end position="329"/>
    </location>
</feature>
<dbReference type="EMBL" id="JAHLJV010000012">
    <property type="protein sequence ID" value="KAK1596423.1"/>
    <property type="molecule type" value="Genomic_DNA"/>
</dbReference>
<dbReference type="GeneID" id="85447613"/>
<sequence>MPKGELSPILPHFDMITPPPPARLQPNPDDDVFGPSHEPKYSPMSFHLPRKPSASPSTTTASDTPPRIPLKSRARSHTSSSTEMMKERIACAMLEVDKLQHEIDLVMRRQSCYTNSRPSTSHSTALTMHEGGSLPTVPALPPAAPSFAERLNPGVERPHTAPQSPGHIPRRGMVFGGDDTAAFITPPRSRGRETRPPPPPLPLVLRPPLRKKKSFSRVSSWLFPSGAAGQHHQRSISSDSITNFPRPVKDREGFYQCVQAPRKRRASIGSMSTASTSESDDGCQTVPTAWSPSSTLATRTDELPMERHSTFGKENGAGGSRGTNFAVAF</sequence>
<dbReference type="RefSeq" id="XP_060417309.1">
    <property type="nucleotide sequence ID" value="XM_060563373.1"/>
</dbReference>
<dbReference type="Proteomes" id="UP001230504">
    <property type="component" value="Unassembled WGS sequence"/>
</dbReference>
<comment type="caution">
    <text evidence="2">The sequence shown here is derived from an EMBL/GenBank/DDBJ whole genome shotgun (WGS) entry which is preliminary data.</text>
</comment>
<name>A0AAD8Q5T1_9PEZI</name>
<organism evidence="2 3">
    <name type="scientific">Colletotrichum navitas</name>
    <dbReference type="NCBI Taxonomy" id="681940"/>
    <lineage>
        <taxon>Eukaryota</taxon>
        <taxon>Fungi</taxon>
        <taxon>Dikarya</taxon>
        <taxon>Ascomycota</taxon>
        <taxon>Pezizomycotina</taxon>
        <taxon>Sordariomycetes</taxon>
        <taxon>Hypocreomycetidae</taxon>
        <taxon>Glomerellales</taxon>
        <taxon>Glomerellaceae</taxon>
        <taxon>Colletotrichum</taxon>
        <taxon>Colletotrichum graminicola species complex</taxon>
    </lineage>
</organism>
<feature type="compositionally biased region" description="Basic and acidic residues" evidence="1">
    <location>
        <begin position="299"/>
        <end position="311"/>
    </location>
</feature>
<feature type="compositionally biased region" description="Polar residues" evidence="1">
    <location>
        <begin position="285"/>
        <end position="298"/>
    </location>
</feature>